<name>A0ABR1T0S7_9PEZI</name>
<keyword evidence="3" id="KW-1185">Reference proteome</keyword>
<protein>
    <submittedName>
        <fullName evidence="2">Uncharacterized protein</fullName>
    </submittedName>
</protein>
<accession>A0ABR1T0S7</accession>
<evidence type="ECO:0000313" key="3">
    <source>
        <dbReference type="Proteomes" id="UP001444661"/>
    </source>
</evidence>
<organism evidence="2 3">
    <name type="scientific">Apiospora rasikravindrae</name>
    <dbReference type="NCBI Taxonomy" id="990691"/>
    <lineage>
        <taxon>Eukaryota</taxon>
        <taxon>Fungi</taxon>
        <taxon>Dikarya</taxon>
        <taxon>Ascomycota</taxon>
        <taxon>Pezizomycotina</taxon>
        <taxon>Sordariomycetes</taxon>
        <taxon>Xylariomycetidae</taxon>
        <taxon>Amphisphaeriales</taxon>
        <taxon>Apiosporaceae</taxon>
        <taxon>Apiospora</taxon>
    </lineage>
</organism>
<sequence>MAEILGAVASGVALVEVATKAAGTVLKLQQLWREVKNVPETIANLMMHIECLDPAIWEAETHFSHASLSPHLWNDTAARKSTQCCRLALQRLSDLVRDLNAHIDSAKRRHKGIAFVKVMLRKDELRALERRLETAMSMLQLAQNGYMIALLKPQQKWIATKCFAEFQLYQATTPTTSLQPHSQTDGPIGNNNPVAGNIPMNRRYKTVDVKPSSQEWVASFQIPWWVWGARRAFEFVAEKSYTGWNFNLRVYPVRPQYAPVFVAAMRGDVKTMERLFDNGEASPFDRDEWGHTLAHVSTLDEFWVWNVAVVNPTTSSQYSAMHISTETFRLLADVGVFVNEMNDTVQSVLSYLGVCPSSDVGDLEKYSDVVGVLDRGGNWDLFRRLRPLSCPDHLQTPMGSRLDRMFALQSPDVRVIKDMIGPSWGEEADWICNASERSGVSDHPLIHTMAKNVAYHIFPHPGVQDAESSTLADSSELATEVNRRTDDIHVLRAIGTETTSFTRGHIPIGLGSPLVHLVLELQRRCWSEVRRTKVERLTRTGLLHWVRITKEAGIDVFTYGQEENETLMQPRMARTIYLWHSSQPRSTQDDPGSWYSVHYQLRWYLYGFKIGPELEDWQVLWNEPTDDFLEDFWALVEDRPPDIPGSWVE</sequence>
<reference evidence="2 3" key="1">
    <citation type="submission" date="2023-01" db="EMBL/GenBank/DDBJ databases">
        <title>Analysis of 21 Apiospora genomes using comparative genomics revels a genus with tremendous synthesis potential of carbohydrate active enzymes and secondary metabolites.</title>
        <authorList>
            <person name="Sorensen T."/>
        </authorList>
    </citation>
    <scope>NUCLEOTIDE SEQUENCE [LARGE SCALE GENOMIC DNA]</scope>
    <source>
        <strain evidence="2 3">CBS 33761</strain>
    </source>
</reference>
<evidence type="ECO:0000313" key="2">
    <source>
        <dbReference type="EMBL" id="KAK8040187.1"/>
    </source>
</evidence>
<proteinExistence type="predicted"/>
<dbReference type="EMBL" id="JAQQWK010000006">
    <property type="protein sequence ID" value="KAK8040187.1"/>
    <property type="molecule type" value="Genomic_DNA"/>
</dbReference>
<dbReference type="Proteomes" id="UP001444661">
    <property type="component" value="Unassembled WGS sequence"/>
</dbReference>
<evidence type="ECO:0000256" key="1">
    <source>
        <dbReference type="SAM" id="Coils"/>
    </source>
</evidence>
<comment type="caution">
    <text evidence="2">The sequence shown here is derived from an EMBL/GenBank/DDBJ whole genome shotgun (WGS) entry which is preliminary data.</text>
</comment>
<feature type="coiled-coil region" evidence="1">
    <location>
        <begin position="89"/>
        <end position="145"/>
    </location>
</feature>
<gene>
    <name evidence="2" type="ORF">PG993_008598</name>
</gene>
<keyword evidence="1" id="KW-0175">Coiled coil</keyword>